<sequence>MAEGGTMKQAIFLKFIQIILVVLVLSSSIFYIASSSALLKNSRKDMKYTLKAMDEVLDYNGDLEKEIGDLKPTLSENRSRFTVISLDGTVAADTGEVPVASLDNHGDREEVKEALADGSGTARRYSKTLKESMLYVAIRSSKSDYILRMAIPYTGMKENLILLLPAVWLSFLAAIMYSAFSADSFAESITRPLKEISQEMLKVNGDYTDLSFERYQYPEINIIAETTTRMSKNVKDYLTQIEREKQIRQEFFSNASHELKTPITSVQGYAELLESGIIQDEAQKADFIKRIKKEAGNMNNLINDILMISRLETKEAEVLKSDVRLSILVEDIIESLEPLAASHEVLLHMDCKPVCIYANGQQMKELIGNLVSNAVKYNKPGGEVWITVREEDRNVIIRVKDNGMGIPKESLGRIFERFYRVDKGRSKKQGGTGLGLSIVKHIVNFYHGTITVESTIDVGTEFMVKIPVQGKTL</sequence>
<evidence type="ECO:0000256" key="8">
    <source>
        <dbReference type="ARBA" id="ARBA00022777"/>
    </source>
</evidence>
<dbReference type="Gene3D" id="3.30.565.10">
    <property type="entry name" value="Histidine kinase-like ATPase, C-terminal domain"/>
    <property type="match status" value="1"/>
</dbReference>
<keyword evidence="8 14" id="KW-0418">Kinase</keyword>
<dbReference type="InterPro" id="IPR036097">
    <property type="entry name" value="HisK_dim/P_sf"/>
</dbReference>
<dbReference type="Pfam" id="PF02518">
    <property type="entry name" value="HATPase_c"/>
    <property type="match status" value="1"/>
</dbReference>
<dbReference type="GO" id="GO:0005886">
    <property type="term" value="C:plasma membrane"/>
    <property type="evidence" value="ECO:0007669"/>
    <property type="project" value="UniProtKB-SubCell"/>
</dbReference>
<keyword evidence="10" id="KW-0902">Two-component regulatory system</keyword>
<dbReference type="GO" id="GO:0004721">
    <property type="term" value="F:phosphoprotein phosphatase activity"/>
    <property type="evidence" value="ECO:0007669"/>
    <property type="project" value="TreeGrafter"/>
</dbReference>
<dbReference type="GO" id="GO:0016036">
    <property type="term" value="P:cellular response to phosphate starvation"/>
    <property type="evidence" value="ECO:0007669"/>
    <property type="project" value="TreeGrafter"/>
</dbReference>
<keyword evidence="4" id="KW-1003">Cell membrane</keyword>
<keyword evidence="7 12" id="KW-0812">Transmembrane</keyword>
<keyword evidence="5" id="KW-0597">Phosphoprotein</keyword>
<evidence type="ECO:0000256" key="3">
    <source>
        <dbReference type="ARBA" id="ARBA00012438"/>
    </source>
</evidence>
<accession>A0A2S6HRF6</accession>
<evidence type="ECO:0000256" key="2">
    <source>
        <dbReference type="ARBA" id="ARBA00004651"/>
    </source>
</evidence>
<dbReference type="GO" id="GO:0000155">
    <property type="term" value="F:phosphorelay sensor kinase activity"/>
    <property type="evidence" value="ECO:0007669"/>
    <property type="project" value="InterPro"/>
</dbReference>
<dbReference type="AlphaFoldDB" id="A0A2S6HRF6"/>
<keyword evidence="9 12" id="KW-1133">Transmembrane helix</keyword>
<dbReference type="EC" id="2.7.13.3" evidence="3"/>
<dbReference type="SMART" id="SM00388">
    <property type="entry name" value="HisKA"/>
    <property type="match status" value="1"/>
</dbReference>
<feature type="transmembrane region" description="Helical" evidence="12">
    <location>
        <begin position="160"/>
        <end position="180"/>
    </location>
</feature>
<dbReference type="FunFam" id="3.30.565.10:FF:000006">
    <property type="entry name" value="Sensor histidine kinase WalK"/>
    <property type="match status" value="1"/>
</dbReference>
<dbReference type="Pfam" id="PF00512">
    <property type="entry name" value="HisKA"/>
    <property type="match status" value="1"/>
</dbReference>
<dbReference type="SMART" id="SM00387">
    <property type="entry name" value="HATPase_c"/>
    <property type="match status" value="1"/>
</dbReference>
<evidence type="ECO:0000256" key="12">
    <source>
        <dbReference type="SAM" id="Phobius"/>
    </source>
</evidence>
<name>A0A2S6HRF6_9FIRM</name>
<gene>
    <name evidence="14" type="ORF">BXY41_107144</name>
</gene>
<dbReference type="Proteomes" id="UP000237749">
    <property type="component" value="Unassembled WGS sequence"/>
</dbReference>
<evidence type="ECO:0000256" key="4">
    <source>
        <dbReference type="ARBA" id="ARBA00022475"/>
    </source>
</evidence>
<evidence type="ECO:0000256" key="1">
    <source>
        <dbReference type="ARBA" id="ARBA00000085"/>
    </source>
</evidence>
<dbReference type="InterPro" id="IPR050351">
    <property type="entry name" value="BphY/WalK/GraS-like"/>
</dbReference>
<dbReference type="EMBL" id="PTJA01000007">
    <property type="protein sequence ID" value="PPK80216.1"/>
    <property type="molecule type" value="Genomic_DNA"/>
</dbReference>
<dbReference type="SUPFAM" id="SSF55874">
    <property type="entry name" value="ATPase domain of HSP90 chaperone/DNA topoisomerase II/histidine kinase"/>
    <property type="match status" value="1"/>
</dbReference>
<comment type="caution">
    <text evidence="14">The sequence shown here is derived from an EMBL/GenBank/DDBJ whole genome shotgun (WGS) entry which is preliminary data.</text>
</comment>
<dbReference type="InterPro" id="IPR003661">
    <property type="entry name" value="HisK_dim/P_dom"/>
</dbReference>
<dbReference type="PANTHER" id="PTHR45453:SF2">
    <property type="entry name" value="HISTIDINE KINASE"/>
    <property type="match status" value="1"/>
</dbReference>
<dbReference type="InterPro" id="IPR004358">
    <property type="entry name" value="Sig_transdc_His_kin-like_C"/>
</dbReference>
<evidence type="ECO:0000256" key="10">
    <source>
        <dbReference type="ARBA" id="ARBA00023012"/>
    </source>
</evidence>
<dbReference type="PRINTS" id="PR00344">
    <property type="entry name" value="BCTRLSENSOR"/>
</dbReference>
<evidence type="ECO:0000256" key="7">
    <source>
        <dbReference type="ARBA" id="ARBA00022692"/>
    </source>
</evidence>
<dbReference type="SUPFAM" id="SSF47384">
    <property type="entry name" value="Homodimeric domain of signal transducing histidine kinase"/>
    <property type="match status" value="1"/>
</dbReference>
<keyword evidence="6" id="KW-0808">Transferase</keyword>
<dbReference type="CDD" id="cd00075">
    <property type="entry name" value="HATPase"/>
    <property type="match status" value="1"/>
</dbReference>
<dbReference type="Gene3D" id="1.10.287.130">
    <property type="match status" value="1"/>
</dbReference>
<dbReference type="InterPro" id="IPR003594">
    <property type="entry name" value="HATPase_dom"/>
</dbReference>
<dbReference type="CDD" id="cd00082">
    <property type="entry name" value="HisKA"/>
    <property type="match status" value="1"/>
</dbReference>
<evidence type="ECO:0000313" key="14">
    <source>
        <dbReference type="EMBL" id="PPK80216.1"/>
    </source>
</evidence>
<comment type="catalytic activity">
    <reaction evidence="1">
        <text>ATP + protein L-histidine = ADP + protein N-phospho-L-histidine.</text>
        <dbReference type="EC" id="2.7.13.3"/>
    </reaction>
</comment>
<reference evidence="14 15" key="1">
    <citation type="submission" date="2018-02" db="EMBL/GenBank/DDBJ databases">
        <title>Genomic Encyclopedia of Archaeal and Bacterial Type Strains, Phase II (KMG-II): from individual species to whole genera.</title>
        <authorList>
            <person name="Goeker M."/>
        </authorList>
    </citation>
    <scope>NUCLEOTIDE SEQUENCE [LARGE SCALE GENOMIC DNA]</scope>
    <source>
        <strain evidence="14 15">DSM 3808</strain>
    </source>
</reference>
<dbReference type="PROSITE" id="PS50109">
    <property type="entry name" value="HIS_KIN"/>
    <property type="match status" value="1"/>
</dbReference>
<dbReference type="PANTHER" id="PTHR45453">
    <property type="entry name" value="PHOSPHATE REGULON SENSOR PROTEIN PHOR"/>
    <property type="match status" value="1"/>
</dbReference>
<feature type="domain" description="Histidine kinase" evidence="13">
    <location>
        <begin position="254"/>
        <end position="470"/>
    </location>
</feature>
<keyword evidence="11 12" id="KW-0472">Membrane</keyword>
<protein>
    <recommendedName>
        <fullName evidence="3">histidine kinase</fullName>
        <ecNumber evidence="3">2.7.13.3</ecNumber>
    </recommendedName>
</protein>
<evidence type="ECO:0000256" key="9">
    <source>
        <dbReference type="ARBA" id="ARBA00022989"/>
    </source>
</evidence>
<evidence type="ECO:0000256" key="5">
    <source>
        <dbReference type="ARBA" id="ARBA00022553"/>
    </source>
</evidence>
<dbReference type="FunFam" id="1.10.287.130:FF:000001">
    <property type="entry name" value="Two-component sensor histidine kinase"/>
    <property type="match status" value="1"/>
</dbReference>
<feature type="transmembrane region" description="Helical" evidence="12">
    <location>
        <begin position="15"/>
        <end position="39"/>
    </location>
</feature>
<evidence type="ECO:0000313" key="15">
    <source>
        <dbReference type="Proteomes" id="UP000237749"/>
    </source>
</evidence>
<dbReference type="InterPro" id="IPR005467">
    <property type="entry name" value="His_kinase_dom"/>
</dbReference>
<organism evidence="14 15">
    <name type="scientific">Lacrimispora xylanisolvens</name>
    <dbReference type="NCBI Taxonomy" id="384636"/>
    <lineage>
        <taxon>Bacteria</taxon>
        <taxon>Bacillati</taxon>
        <taxon>Bacillota</taxon>
        <taxon>Clostridia</taxon>
        <taxon>Lachnospirales</taxon>
        <taxon>Lachnospiraceae</taxon>
        <taxon>Lacrimispora</taxon>
    </lineage>
</organism>
<evidence type="ECO:0000259" key="13">
    <source>
        <dbReference type="PROSITE" id="PS50109"/>
    </source>
</evidence>
<evidence type="ECO:0000256" key="6">
    <source>
        <dbReference type="ARBA" id="ARBA00022679"/>
    </source>
</evidence>
<proteinExistence type="predicted"/>
<dbReference type="InterPro" id="IPR036890">
    <property type="entry name" value="HATPase_C_sf"/>
</dbReference>
<evidence type="ECO:0000256" key="11">
    <source>
        <dbReference type="ARBA" id="ARBA00023136"/>
    </source>
</evidence>
<comment type="subcellular location">
    <subcellularLocation>
        <location evidence="2">Cell membrane</location>
        <topology evidence="2">Multi-pass membrane protein</topology>
    </subcellularLocation>
</comment>
<keyword evidence="15" id="KW-1185">Reference proteome</keyword>